<comment type="caution">
    <text evidence="2">The sequence shown here is derived from an EMBL/GenBank/DDBJ whole genome shotgun (WGS) entry which is preliminary data.</text>
</comment>
<reference evidence="2" key="1">
    <citation type="submission" date="2022-07" db="EMBL/GenBank/DDBJ databases">
        <title>Phylogenomic reconstructions and comparative analyses of Kickxellomycotina fungi.</title>
        <authorList>
            <person name="Reynolds N.K."/>
            <person name="Stajich J.E."/>
            <person name="Barry K."/>
            <person name="Grigoriev I.V."/>
            <person name="Crous P."/>
            <person name="Smith M.E."/>
        </authorList>
    </citation>
    <scope>NUCLEOTIDE SEQUENCE</scope>
    <source>
        <strain evidence="2">RSA 1196</strain>
    </source>
</reference>
<protein>
    <submittedName>
        <fullName evidence="2">Uncharacterized protein</fullName>
    </submittedName>
</protein>
<evidence type="ECO:0000313" key="3">
    <source>
        <dbReference type="Proteomes" id="UP001150925"/>
    </source>
</evidence>
<evidence type="ECO:0000313" key="2">
    <source>
        <dbReference type="EMBL" id="KAJ1962881.1"/>
    </source>
</evidence>
<dbReference type="Proteomes" id="UP001150925">
    <property type="component" value="Unassembled WGS sequence"/>
</dbReference>
<dbReference type="EMBL" id="JANBPY010000901">
    <property type="protein sequence ID" value="KAJ1962881.1"/>
    <property type="molecule type" value="Genomic_DNA"/>
</dbReference>
<feature type="compositionally biased region" description="Basic and acidic residues" evidence="1">
    <location>
        <begin position="8"/>
        <end position="18"/>
    </location>
</feature>
<proteinExistence type="predicted"/>
<name>A0A9W8ARW3_9FUNG</name>
<accession>A0A9W8ARW3</accession>
<feature type="compositionally biased region" description="Polar residues" evidence="1">
    <location>
        <begin position="168"/>
        <end position="177"/>
    </location>
</feature>
<feature type="region of interest" description="Disordered" evidence="1">
    <location>
        <begin position="1"/>
        <end position="33"/>
    </location>
</feature>
<feature type="compositionally biased region" description="Polar residues" evidence="1">
    <location>
        <begin position="122"/>
        <end position="131"/>
    </location>
</feature>
<feature type="region of interest" description="Disordered" evidence="1">
    <location>
        <begin position="84"/>
        <end position="177"/>
    </location>
</feature>
<feature type="non-terminal residue" evidence="2">
    <location>
        <position position="177"/>
    </location>
</feature>
<dbReference type="AlphaFoldDB" id="A0A9W8ARW3"/>
<feature type="compositionally biased region" description="Polar residues" evidence="1">
    <location>
        <begin position="141"/>
        <end position="154"/>
    </location>
</feature>
<organism evidence="2 3">
    <name type="scientific">Dispira parvispora</name>
    <dbReference type="NCBI Taxonomy" id="1520584"/>
    <lineage>
        <taxon>Eukaryota</taxon>
        <taxon>Fungi</taxon>
        <taxon>Fungi incertae sedis</taxon>
        <taxon>Zoopagomycota</taxon>
        <taxon>Kickxellomycotina</taxon>
        <taxon>Dimargaritomycetes</taxon>
        <taxon>Dimargaritales</taxon>
        <taxon>Dimargaritaceae</taxon>
        <taxon>Dispira</taxon>
    </lineage>
</organism>
<sequence length="177" mass="18154">MASATTKTEPHPSNDEPRTTAAFLPPPQSPGLTLEHVEGFFQEDQGTPIAEANDLDASILERYGPHTVEPLHSEPYPLPFPVVSSTTTPPVPPLIGNGHSESLLFGNSTTGGSGGDADSFSPTTPSMQSVATLAVPKQAKFRTTPSGFGSTESSAGGGPPSIALSGPIESTVTNTSN</sequence>
<evidence type="ECO:0000256" key="1">
    <source>
        <dbReference type="SAM" id="MobiDB-lite"/>
    </source>
</evidence>
<gene>
    <name evidence="2" type="ORF">IWQ62_003387</name>
</gene>
<keyword evidence="3" id="KW-1185">Reference proteome</keyword>